<dbReference type="InterPro" id="IPR029058">
    <property type="entry name" value="AB_hydrolase_fold"/>
</dbReference>
<dbReference type="OrthoDB" id="3208682at2"/>
<dbReference type="SUPFAM" id="SSF53474">
    <property type="entry name" value="alpha/beta-Hydrolases"/>
    <property type="match status" value="1"/>
</dbReference>
<protein>
    <submittedName>
        <fullName evidence="2">Carboxymethylenebutenolidase</fullName>
    </submittedName>
</protein>
<keyword evidence="3" id="KW-1185">Reference proteome</keyword>
<evidence type="ECO:0000259" key="1">
    <source>
        <dbReference type="Pfam" id="PF01738"/>
    </source>
</evidence>
<accession>A0A1M4VTD6</accession>
<dbReference type="InterPro" id="IPR002925">
    <property type="entry name" value="Dienelactn_hydro"/>
</dbReference>
<gene>
    <name evidence="2" type="ORF">SAMN02745225_01426</name>
</gene>
<dbReference type="PANTHER" id="PTHR46623:SF6">
    <property type="entry name" value="ALPHA_BETA-HYDROLASES SUPERFAMILY PROTEIN"/>
    <property type="match status" value="1"/>
</dbReference>
<name>A0A1M4VTD6_9ACTN</name>
<dbReference type="RefSeq" id="WP_072790525.1">
    <property type="nucleotide sequence ID" value="NZ_FQUL01000019.1"/>
</dbReference>
<dbReference type="PANTHER" id="PTHR46623">
    <property type="entry name" value="CARBOXYMETHYLENEBUTENOLIDASE-RELATED"/>
    <property type="match status" value="1"/>
</dbReference>
<dbReference type="Pfam" id="PF01738">
    <property type="entry name" value="DLH"/>
    <property type="match status" value="1"/>
</dbReference>
<reference evidence="3" key="1">
    <citation type="submission" date="2016-11" db="EMBL/GenBank/DDBJ databases">
        <authorList>
            <person name="Varghese N."/>
            <person name="Submissions S."/>
        </authorList>
    </citation>
    <scope>NUCLEOTIDE SEQUENCE [LARGE SCALE GENOMIC DNA]</scope>
    <source>
        <strain evidence="3">DSM 19514</strain>
    </source>
</reference>
<dbReference type="InterPro" id="IPR051049">
    <property type="entry name" value="Dienelactone_hydrolase-like"/>
</dbReference>
<sequence>MGNMIEYKINGSTTPGYLAEPLSGEGPGVVVIQEWWGLVDHIKDVCDRLAAQGFFALAPDLYKGRVSSEPDEAAKEMMALKMDEASKDMSGAVEELIRRTGKDGVGVIGFCMGGGLAYVLASKNPHVKALVPFYGVIPWPDATPDYSKIEAAIQGHYAEKDDFASPEIVRDLESNLKGLGKTVEFYIYPGTQHAFFNDARPEIYDATASRQAWDRTIEFLKDHLG</sequence>
<organism evidence="2 3">
    <name type="scientific">Ferrithrix thermotolerans DSM 19514</name>
    <dbReference type="NCBI Taxonomy" id="1121881"/>
    <lineage>
        <taxon>Bacteria</taxon>
        <taxon>Bacillati</taxon>
        <taxon>Actinomycetota</taxon>
        <taxon>Acidimicrobiia</taxon>
        <taxon>Acidimicrobiales</taxon>
        <taxon>Acidimicrobiaceae</taxon>
        <taxon>Ferrithrix</taxon>
    </lineage>
</organism>
<feature type="domain" description="Dienelactone hydrolase" evidence="1">
    <location>
        <begin position="16"/>
        <end position="223"/>
    </location>
</feature>
<dbReference type="Gene3D" id="3.40.50.1820">
    <property type="entry name" value="alpha/beta hydrolase"/>
    <property type="match status" value="1"/>
</dbReference>
<evidence type="ECO:0000313" key="3">
    <source>
        <dbReference type="Proteomes" id="UP000184295"/>
    </source>
</evidence>
<proteinExistence type="predicted"/>
<dbReference type="EMBL" id="FQUL01000019">
    <property type="protein sequence ID" value="SHE72239.1"/>
    <property type="molecule type" value="Genomic_DNA"/>
</dbReference>
<dbReference type="Proteomes" id="UP000184295">
    <property type="component" value="Unassembled WGS sequence"/>
</dbReference>
<dbReference type="GO" id="GO:0016787">
    <property type="term" value="F:hydrolase activity"/>
    <property type="evidence" value="ECO:0007669"/>
    <property type="project" value="InterPro"/>
</dbReference>
<dbReference type="STRING" id="1121881.SAMN02745225_01426"/>
<evidence type="ECO:0000313" key="2">
    <source>
        <dbReference type="EMBL" id="SHE72239.1"/>
    </source>
</evidence>
<dbReference type="AlphaFoldDB" id="A0A1M4VTD6"/>